<evidence type="ECO:0000313" key="2">
    <source>
        <dbReference type="EMBL" id="CAG9770910.1"/>
    </source>
</evidence>
<feature type="transmembrane region" description="Helical" evidence="1">
    <location>
        <begin position="21"/>
        <end position="37"/>
    </location>
</feature>
<accession>A0A9N9MTZ7</accession>
<gene>
    <name evidence="2" type="ORF">CEUTPL_LOCUS11354</name>
</gene>
<evidence type="ECO:0000256" key="1">
    <source>
        <dbReference type="SAM" id="Phobius"/>
    </source>
</evidence>
<dbReference type="EMBL" id="OU892282">
    <property type="protein sequence ID" value="CAG9770910.1"/>
    <property type="molecule type" value="Genomic_DNA"/>
</dbReference>
<evidence type="ECO:0000313" key="3">
    <source>
        <dbReference type="Proteomes" id="UP001152799"/>
    </source>
</evidence>
<protein>
    <submittedName>
        <fullName evidence="2">Uncharacterized protein</fullName>
    </submittedName>
</protein>
<keyword evidence="1" id="KW-0812">Transmembrane</keyword>
<dbReference type="Proteomes" id="UP001152799">
    <property type="component" value="Chromosome 6"/>
</dbReference>
<proteinExistence type="predicted"/>
<keyword evidence="3" id="KW-1185">Reference proteome</keyword>
<keyword evidence="1" id="KW-1133">Transmembrane helix</keyword>
<name>A0A9N9MTZ7_9CUCU</name>
<sequence length="84" mass="10043">MRNLKEIVKLKKFKRINEYSFCGLISKIFYVAVFHWKNLKFWKNELLIPSSLHAKSFKIFPSLVFQENFEMCETVFSNNSVFIG</sequence>
<reference evidence="2" key="1">
    <citation type="submission" date="2022-01" db="EMBL/GenBank/DDBJ databases">
        <authorList>
            <person name="King R."/>
        </authorList>
    </citation>
    <scope>NUCLEOTIDE SEQUENCE</scope>
</reference>
<keyword evidence="1" id="KW-0472">Membrane</keyword>
<organism evidence="2 3">
    <name type="scientific">Ceutorhynchus assimilis</name>
    <name type="common">cabbage seed weevil</name>
    <dbReference type="NCBI Taxonomy" id="467358"/>
    <lineage>
        <taxon>Eukaryota</taxon>
        <taxon>Metazoa</taxon>
        <taxon>Ecdysozoa</taxon>
        <taxon>Arthropoda</taxon>
        <taxon>Hexapoda</taxon>
        <taxon>Insecta</taxon>
        <taxon>Pterygota</taxon>
        <taxon>Neoptera</taxon>
        <taxon>Endopterygota</taxon>
        <taxon>Coleoptera</taxon>
        <taxon>Polyphaga</taxon>
        <taxon>Cucujiformia</taxon>
        <taxon>Curculionidae</taxon>
        <taxon>Ceutorhynchinae</taxon>
        <taxon>Ceutorhynchus</taxon>
    </lineage>
</organism>
<dbReference type="AlphaFoldDB" id="A0A9N9MTZ7"/>